<dbReference type="Gene3D" id="3.30.470.20">
    <property type="entry name" value="ATP-grasp fold, B domain"/>
    <property type="match status" value="1"/>
</dbReference>
<dbReference type="InterPro" id="IPR020561">
    <property type="entry name" value="PRibGlycinamid_synth_ATP-grasp"/>
</dbReference>
<accession>A0A1B3WCB8</accession>
<dbReference type="PROSITE" id="PS50975">
    <property type="entry name" value="ATP_GRASP"/>
    <property type="match status" value="1"/>
</dbReference>
<evidence type="ECO:0000313" key="19">
    <source>
        <dbReference type="Proteomes" id="UP000094757"/>
    </source>
</evidence>
<keyword evidence="10" id="KW-0464">Manganese</keyword>
<dbReference type="PROSITE" id="PS00184">
    <property type="entry name" value="GARS"/>
    <property type="match status" value="1"/>
</dbReference>
<comment type="pathway">
    <text evidence="3 14">Purine metabolism; IMP biosynthesis via de novo pathway; N(1)-(5-phospho-D-ribosyl)glycinamide from 5-phospho-alpha-D-ribose 1-diphosphate: step 2/2.</text>
</comment>
<keyword evidence="20" id="KW-1185">Reference proteome</keyword>
<comment type="similarity">
    <text evidence="11 14">Belongs to the GARS family.</text>
</comment>
<dbReference type="FunFam" id="3.30.470.20:FF:000018">
    <property type="entry name" value="Trifunctional purine biosynthetic protein adenosine-3"/>
    <property type="match status" value="1"/>
</dbReference>
<evidence type="ECO:0000256" key="2">
    <source>
        <dbReference type="ARBA" id="ARBA00001946"/>
    </source>
</evidence>
<gene>
    <name evidence="14" type="primary">purD</name>
    <name evidence="17" type="ORF">BCB69_00550</name>
    <name evidence="18" type="ORF">DX915_02640</name>
</gene>
<keyword evidence="9 15" id="KW-0067">ATP-binding</keyword>
<proteinExistence type="inferred from homology"/>
<keyword evidence="8 14" id="KW-0658">Purine biosynthesis</keyword>
<dbReference type="KEGG" id="dpn:BCB69_00550"/>
<dbReference type="InterPro" id="IPR020560">
    <property type="entry name" value="PRibGlycinamide_synth_C-dom"/>
</dbReference>
<organism evidence="17 19">
    <name type="scientific">Dialister pneumosintes</name>
    <dbReference type="NCBI Taxonomy" id="39950"/>
    <lineage>
        <taxon>Bacteria</taxon>
        <taxon>Bacillati</taxon>
        <taxon>Bacillota</taxon>
        <taxon>Negativicutes</taxon>
        <taxon>Veillonellales</taxon>
        <taxon>Veillonellaceae</taxon>
        <taxon>Dialister</taxon>
    </lineage>
</organism>
<dbReference type="InterPro" id="IPR020562">
    <property type="entry name" value="PRibGlycinamide_synth_N"/>
</dbReference>
<dbReference type="InterPro" id="IPR000115">
    <property type="entry name" value="PRibGlycinamide_synth"/>
</dbReference>
<dbReference type="Gene3D" id="3.90.600.10">
    <property type="entry name" value="Phosphoribosylglycinamide synthetase, C-terminal domain"/>
    <property type="match status" value="1"/>
</dbReference>
<dbReference type="GO" id="GO:0046872">
    <property type="term" value="F:metal ion binding"/>
    <property type="evidence" value="ECO:0007669"/>
    <property type="project" value="UniProtKB-KW"/>
</dbReference>
<dbReference type="RefSeq" id="WP_069176714.1">
    <property type="nucleotide sequence ID" value="NZ_CP017037.1"/>
</dbReference>
<dbReference type="EC" id="6.3.4.13" evidence="4 14"/>
<dbReference type="Proteomes" id="UP000094757">
    <property type="component" value="Chromosome"/>
</dbReference>
<evidence type="ECO:0000256" key="10">
    <source>
        <dbReference type="ARBA" id="ARBA00023211"/>
    </source>
</evidence>
<comment type="cofactor">
    <cofactor evidence="1">
        <name>Mn(2+)</name>
        <dbReference type="ChEBI" id="CHEBI:29035"/>
    </cofactor>
</comment>
<comment type="catalytic activity">
    <reaction evidence="14">
        <text>5-phospho-beta-D-ribosylamine + glycine + ATP = N(1)-(5-phospho-beta-D-ribosyl)glycinamide + ADP + phosphate + H(+)</text>
        <dbReference type="Rhea" id="RHEA:17453"/>
        <dbReference type="ChEBI" id="CHEBI:15378"/>
        <dbReference type="ChEBI" id="CHEBI:30616"/>
        <dbReference type="ChEBI" id="CHEBI:43474"/>
        <dbReference type="ChEBI" id="CHEBI:57305"/>
        <dbReference type="ChEBI" id="CHEBI:58681"/>
        <dbReference type="ChEBI" id="CHEBI:143788"/>
        <dbReference type="ChEBI" id="CHEBI:456216"/>
        <dbReference type="EC" id="6.3.4.13"/>
    </reaction>
</comment>
<evidence type="ECO:0000256" key="8">
    <source>
        <dbReference type="ARBA" id="ARBA00022755"/>
    </source>
</evidence>
<evidence type="ECO:0000256" key="5">
    <source>
        <dbReference type="ARBA" id="ARBA00022598"/>
    </source>
</evidence>
<dbReference type="Pfam" id="PF02843">
    <property type="entry name" value="GARS_C"/>
    <property type="match status" value="1"/>
</dbReference>
<dbReference type="PANTHER" id="PTHR43472">
    <property type="entry name" value="PHOSPHORIBOSYLAMINE--GLYCINE LIGASE"/>
    <property type="match status" value="1"/>
</dbReference>
<evidence type="ECO:0000256" key="11">
    <source>
        <dbReference type="ARBA" id="ARBA00038345"/>
    </source>
</evidence>
<sequence length="428" mass="45967">MKILVIGAGGREHALAWKLSESAGVEEVYVSPGSLAMTDVASVIPAQNDMDYVELAKELNIDLTVAGPETVLVDGLADKFAEAGLPFFGPSAKAARIEGSKTFAKNFMKKYHIPTAGYEAFTDEKDAIQYVKEQNYPLVIKADGLAAGKGVIIAQNEEAAVDAIHNMMAGLAFNGAGKQIVIEEFMSGEEASILAFCDGKNVVPMLSSQDHKRIGNNDTGANTGGMGAYAPAPIITDALSETIYQQILKPVVDAMQAEGHPFIGCLYAGLMITEDGPKVVEFNCRFGDPETEAVLPLLDGDLANIMMSCVQGTLNEKDVTWKNGYAVDIVLATNGYPEAHSKDDKIEGIKQAENLGCHVFHAGTTLKDDGFYTSGGRVLNVVACGSTLEESRKKAYEGVSKIYWEGMQYRSDIAMKGIARLKNRKKNC</sequence>
<dbReference type="GO" id="GO:0006189">
    <property type="term" value="P:'de novo' IMP biosynthetic process"/>
    <property type="evidence" value="ECO:0007669"/>
    <property type="project" value="UniProtKB-UniRule"/>
</dbReference>
<protein>
    <recommendedName>
        <fullName evidence="4 14">Phosphoribosylamine--glycine ligase</fullName>
        <ecNumber evidence="4 14">6.3.4.13</ecNumber>
    </recommendedName>
    <alternativeName>
        <fullName evidence="14">GARS</fullName>
    </alternativeName>
    <alternativeName>
        <fullName evidence="12 14">Glycinamide ribonucleotide synthetase</fullName>
    </alternativeName>
    <alternativeName>
        <fullName evidence="13 14">Phosphoribosylglycinamide synthetase</fullName>
    </alternativeName>
</protein>
<evidence type="ECO:0000256" key="7">
    <source>
        <dbReference type="ARBA" id="ARBA00022741"/>
    </source>
</evidence>
<dbReference type="NCBIfam" id="TIGR00877">
    <property type="entry name" value="purD"/>
    <property type="match status" value="1"/>
</dbReference>
<dbReference type="InterPro" id="IPR037123">
    <property type="entry name" value="PRibGlycinamide_synth_C_sf"/>
</dbReference>
<evidence type="ECO:0000313" key="20">
    <source>
        <dbReference type="Proteomes" id="UP000266262"/>
    </source>
</evidence>
<evidence type="ECO:0000256" key="3">
    <source>
        <dbReference type="ARBA" id="ARBA00005174"/>
    </source>
</evidence>
<dbReference type="SMART" id="SM01210">
    <property type="entry name" value="GARS_C"/>
    <property type="match status" value="1"/>
</dbReference>
<dbReference type="InterPro" id="IPR016185">
    <property type="entry name" value="PreATP-grasp_dom_sf"/>
</dbReference>
<dbReference type="EMBL" id="QWKU01000001">
    <property type="protein sequence ID" value="RID94435.1"/>
    <property type="molecule type" value="Genomic_DNA"/>
</dbReference>
<evidence type="ECO:0000256" key="9">
    <source>
        <dbReference type="ARBA" id="ARBA00022840"/>
    </source>
</evidence>
<reference evidence="18 20" key="3">
    <citation type="submission" date="2018-08" db="EMBL/GenBank/DDBJ databases">
        <title>Draft genome sequence of Dialister pneumosintes KCOM 1685.</title>
        <authorList>
            <person name="Kook J.-K."/>
            <person name="Park S.-N."/>
            <person name="Lim Y.K."/>
        </authorList>
    </citation>
    <scope>NUCLEOTIDE SEQUENCE [LARGE SCALE GENOMIC DNA]</scope>
    <source>
        <strain evidence="18 20">KCOM 1685</strain>
    </source>
</reference>
<dbReference type="AlphaFoldDB" id="A0A1B3WCB8"/>
<dbReference type="GO" id="GO:0005524">
    <property type="term" value="F:ATP binding"/>
    <property type="evidence" value="ECO:0007669"/>
    <property type="project" value="UniProtKB-UniRule"/>
</dbReference>
<dbReference type="SMART" id="SM01209">
    <property type="entry name" value="GARS_A"/>
    <property type="match status" value="1"/>
</dbReference>
<dbReference type="PANTHER" id="PTHR43472:SF1">
    <property type="entry name" value="PHOSPHORIBOSYLAMINE--GLYCINE LIGASE, CHLOROPLASTIC"/>
    <property type="match status" value="1"/>
</dbReference>
<evidence type="ECO:0000256" key="15">
    <source>
        <dbReference type="PROSITE-ProRule" id="PRU00409"/>
    </source>
</evidence>
<dbReference type="Gene3D" id="3.40.50.20">
    <property type="match status" value="1"/>
</dbReference>
<dbReference type="OrthoDB" id="9807240at2"/>
<dbReference type="GO" id="GO:0009113">
    <property type="term" value="P:purine nucleobase biosynthetic process"/>
    <property type="evidence" value="ECO:0007669"/>
    <property type="project" value="InterPro"/>
</dbReference>
<dbReference type="UniPathway" id="UPA00074">
    <property type="reaction ID" value="UER00125"/>
</dbReference>
<dbReference type="STRING" id="39950.BCB69_00550"/>
<name>A0A1B3WCB8_9FIRM</name>
<evidence type="ECO:0000313" key="17">
    <source>
        <dbReference type="EMBL" id="AOH38614.1"/>
    </source>
</evidence>
<dbReference type="Pfam" id="PF02844">
    <property type="entry name" value="GARS_N"/>
    <property type="match status" value="1"/>
</dbReference>
<keyword evidence="5 14" id="KW-0436">Ligase</keyword>
<dbReference type="FunFam" id="3.30.1490.20:FF:000006">
    <property type="entry name" value="phosphoribosylamine--glycine ligase, chloroplastic-like"/>
    <property type="match status" value="1"/>
</dbReference>
<keyword evidence="6" id="KW-0479">Metal-binding</keyword>
<feature type="domain" description="ATP-grasp" evidence="16">
    <location>
        <begin position="105"/>
        <end position="311"/>
    </location>
</feature>
<comment type="cofactor">
    <cofactor evidence="2">
        <name>Mg(2+)</name>
        <dbReference type="ChEBI" id="CHEBI:18420"/>
    </cofactor>
</comment>
<evidence type="ECO:0000256" key="13">
    <source>
        <dbReference type="ARBA" id="ARBA00042864"/>
    </source>
</evidence>
<dbReference type="InterPro" id="IPR020559">
    <property type="entry name" value="PRibGlycinamide_synth_CS"/>
</dbReference>
<dbReference type="GO" id="GO:0004637">
    <property type="term" value="F:phosphoribosylamine-glycine ligase activity"/>
    <property type="evidence" value="ECO:0007669"/>
    <property type="project" value="UniProtKB-UniRule"/>
</dbReference>
<evidence type="ECO:0000256" key="6">
    <source>
        <dbReference type="ARBA" id="ARBA00022723"/>
    </source>
</evidence>
<dbReference type="EMBL" id="CP017037">
    <property type="protein sequence ID" value="AOH38614.1"/>
    <property type="molecule type" value="Genomic_DNA"/>
</dbReference>
<dbReference type="FunFam" id="3.90.600.10:FF:000001">
    <property type="entry name" value="Trifunctional purine biosynthetic protein adenosine-3"/>
    <property type="match status" value="1"/>
</dbReference>
<dbReference type="HAMAP" id="MF_00138">
    <property type="entry name" value="GARS"/>
    <property type="match status" value="1"/>
</dbReference>
<dbReference type="SUPFAM" id="SSF56059">
    <property type="entry name" value="Glutathione synthetase ATP-binding domain-like"/>
    <property type="match status" value="1"/>
</dbReference>
<dbReference type="Gene3D" id="3.30.1490.20">
    <property type="entry name" value="ATP-grasp fold, A domain"/>
    <property type="match status" value="1"/>
</dbReference>
<dbReference type="SUPFAM" id="SSF51246">
    <property type="entry name" value="Rudiment single hybrid motif"/>
    <property type="match status" value="1"/>
</dbReference>
<reference evidence="17" key="1">
    <citation type="submission" date="2016-08" db="EMBL/GenBank/DDBJ databases">
        <authorList>
            <person name="Seilhamer J.J."/>
        </authorList>
    </citation>
    <scope>NUCLEOTIDE SEQUENCE [LARGE SCALE GENOMIC DNA]</scope>
    <source>
        <strain evidence="17">F0677</strain>
    </source>
</reference>
<dbReference type="InterPro" id="IPR013815">
    <property type="entry name" value="ATP_grasp_subdomain_1"/>
</dbReference>
<evidence type="ECO:0000256" key="12">
    <source>
        <dbReference type="ARBA" id="ARBA00042242"/>
    </source>
</evidence>
<reference evidence="19" key="2">
    <citation type="submission" date="2016-08" db="EMBL/GenBank/DDBJ databases">
        <authorList>
            <person name="Holder M.E."/>
            <person name="Ajami N.J."/>
            <person name="Petrosino J.F."/>
        </authorList>
    </citation>
    <scope>NUCLEOTIDE SEQUENCE [LARGE SCALE GENOMIC DNA]</scope>
    <source>
        <strain evidence="19">F0677</strain>
    </source>
</reference>
<evidence type="ECO:0000256" key="1">
    <source>
        <dbReference type="ARBA" id="ARBA00001936"/>
    </source>
</evidence>
<dbReference type="InterPro" id="IPR011761">
    <property type="entry name" value="ATP-grasp"/>
</dbReference>
<evidence type="ECO:0000256" key="4">
    <source>
        <dbReference type="ARBA" id="ARBA00013255"/>
    </source>
</evidence>
<evidence type="ECO:0000256" key="14">
    <source>
        <dbReference type="HAMAP-Rule" id="MF_00138"/>
    </source>
</evidence>
<dbReference type="SUPFAM" id="SSF52440">
    <property type="entry name" value="PreATP-grasp domain"/>
    <property type="match status" value="1"/>
</dbReference>
<dbReference type="Pfam" id="PF01071">
    <property type="entry name" value="GARS_A"/>
    <property type="match status" value="1"/>
</dbReference>
<dbReference type="InterPro" id="IPR011054">
    <property type="entry name" value="Rudment_hybrid_motif"/>
</dbReference>
<keyword evidence="7 15" id="KW-0547">Nucleotide-binding</keyword>
<dbReference type="Proteomes" id="UP000266262">
    <property type="component" value="Unassembled WGS sequence"/>
</dbReference>
<evidence type="ECO:0000313" key="18">
    <source>
        <dbReference type="EMBL" id="RID94435.1"/>
    </source>
</evidence>
<evidence type="ECO:0000259" key="16">
    <source>
        <dbReference type="PROSITE" id="PS50975"/>
    </source>
</evidence>